<accession>A0A5B7CZJ6</accession>
<gene>
    <name evidence="1" type="ORF">E2C01_007232</name>
</gene>
<dbReference type="AlphaFoldDB" id="A0A5B7CZJ6"/>
<evidence type="ECO:0000313" key="2">
    <source>
        <dbReference type="Proteomes" id="UP000324222"/>
    </source>
</evidence>
<name>A0A5B7CZJ6_PORTR</name>
<protein>
    <submittedName>
        <fullName evidence="1">Uncharacterized protein</fullName>
    </submittedName>
</protein>
<comment type="caution">
    <text evidence="1">The sequence shown here is derived from an EMBL/GenBank/DDBJ whole genome shotgun (WGS) entry which is preliminary data.</text>
</comment>
<proteinExistence type="predicted"/>
<keyword evidence="2" id="KW-1185">Reference proteome</keyword>
<reference evidence="1 2" key="1">
    <citation type="submission" date="2019-05" db="EMBL/GenBank/DDBJ databases">
        <title>Another draft genome of Portunus trituberculatus and its Hox gene families provides insights of decapod evolution.</title>
        <authorList>
            <person name="Jeong J.-H."/>
            <person name="Song I."/>
            <person name="Kim S."/>
            <person name="Choi T."/>
            <person name="Kim D."/>
            <person name="Ryu S."/>
            <person name="Kim W."/>
        </authorList>
    </citation>
    <scope>NUCLEOTIDE SEQUENCE [LARGE SCALE GENOMIC DNA]</scope>
    <source>
        <tissue evidence="1">Muscle</tissue>
    </source>
</reference>
<organism evidence="1 2">
    <name type="scientific">Portunus trituberculatus</name>
    <name type="common">Swimming crab</name>
    <name type="synonym">Neptunus trituberculatus</name>
    <dbReference type="NCBI Taxonomy" id="210409"/>
    <lineage>
        <taxon>Eukaryota</taxon>
        <taxon>Metazoa</taxon>
        <taxon>Ecdysozoa</taxon>
        <taxon>Arthropoda</taxon>
        <taxon>Crustacea</taxon>
        <taxon>Multicrustacea</taxon>
        <taxon>Malacostraca</taxon>
        <taxon>Eumalacostraca</taxon>
        <taxon>Eucarida</taxon>
        <taxon>Decapoda</taxon>
        <taxon>Pleocyemata</taxon>
        <taxon>Brachyura</taxon>
        <taxon>Eubrachyura</taxon>
        <taxon>Portunoidea</taxon>
        <taxon>Portunidae</taxon>
        <taxon>Portuninae</taxon>
        <taxon>Portunus</taxon>
    </lineage>
</organism>
<sequence length="73" mass="8389">MWRILIIQVTEARIATQRQVASTWRDDPGLPCDIMAHISHHPRLVYTRNNEGTEAVLETTRCSQTDNIKKSDV</sequence>
<dbReference type="EMBL" id="VSRR010000353">
    <property type="protein sequence ID" value="MPC14465.1"/>
    <property type="molecule type" value="Genomic_DNA"/>
</dbReference>
<dbReference type="Proteomes" id="UP000324222">
    <property type="component" value="Unassembled WGS sequence"/>
</dbReference>
<evidence type="ECO:0000313" key="1">
    <source>
        <dbReference type="EMBL" id="MPC14465.1"/>
    </source>
</evidence>